<feature type="transmembrane region" description="Helical" evidence="1">
    <location>
        <begin position="34"/>
        <end position="55"/>
    </location>
</feature>
<keyword evidence="3" id="KW-1185">Reference proteome</keyword>
<evidence type="ECO:0000256" key="1">
    <source>
        <dbReference type="SAM" id="Phobius"/>
    </source>
</evidence>
<feature type="transmembrane region" description="Helical" evidence="1">
    <location>
        <begin position="6"/>
        <end position="22"/>
    </location>
</feature>
<dbReference type="InterPro" id="IPR025618">
    <property type="entry name" value="YtpI"/>
</dbReference>
<keyword evidence="1" id="KW-1133">Transmembrane helix</keyword>
<evidence type="ECO:0000313" key="2">
    <source>
        <dbReference type="EMBL" id="GIN60155.1"/>
    </source>
</evidence>
<name>A0A920BRL2_9BACI</name>
<keyword evidence="1" id="KW-0472">Membrane</keyword>
<organism evidence="2 3">
    <name type="scientific">Robertmurraya siralis</name>
    <dbReference type="NCBI Taxonomy" id="77777"/>
    <lineage>
        <taxon>Bacteria</taxon>
        <taxon>Bacillati</taxon>
        <taxon>Bacillota</taxon>
        <taxon>Bacilli</taxon>
        <taxon>Bacillales</taxon>
        <taxon>Bacillaceae</taxon>
        <taxon>Robertmurraya</taxon>
    </lineage>
</organism>
<dbReference type="AlphaFoldDB" id="A0A920BRL2"/>
<feature type="transmembrane region" description="Helical" evidence="1">
    <location>
        <begin position="61"/>
        <end position="81"/>
    </location>
</feature>
<comment type="caution">
    <text evidence="2">The sequence shown here is derived from an EMBL/GenBank/DDBJ whole genome shotgun (WGS) entry which is preliminary data.</text>
</comment>
<reference evidence="2" key="1">
    <citation type="submission" date="2021-03" db="EMBL/GenBank/DDBJ databases">
        <title>Antimicrobial resistance genes in bacteria isolated from Japanese honey, and their potential for conferring macrolide and lincosamide resistance in the American foulbrood pathogen Paenibacillus larvae.</title>
        <authorList>
            <person name="Okamoto M."/>
            <person name="Kumagai M."/>
            <person name="Kanamori H."/>
            <person name="Takamatsu D."/>
        </authorList>
    </citation>
    <scope>NUCLEOTIDE SEQUENCE</scope>
    <source>
        <strain evidence="2">J27TS8</strain>
    </source>
</reference>
<dbReference type="Proteomes" id="UP000682111">
    <property type="component" value="Unassembled WGS sequence"/>
</dbReference>
<accession>A0A920BRL2</accession>
<gene>
    <name evidence="2" type="ORF">J27TS8_01480</name>
</gene>
<keyword evidence="1" id="KW-0812">Transmembrane</keyword>
<sequence length="100" mass="11454">MKILVILFVFAFSFYIFYKVKYFRTQRPAEKKWVSAKATVALGLFVALFGLNQFFINQTAVAYIVGSVFLLLGAVNVWGGVKSYKFYLPHAIEEAEQLEK</sequence>
<dbReference type="OrthoDB" id="2453019at2"/>
<dbReference type="EMBL" id="BORC01000001">
    <property type="protein sequence ID" value="GIN60155.1"/>
    <property type="molecule type" value="Genomic_DNA"/>
</dbReference>
<dbReference type="RefSeq" id="WP_095307931.1">
    <property type="nucleotide sequence ID" value="NZ_BORC01000001.1"/>
</dbReference>
<dbReference type="Pfam" id="PF14007">
    <property type="entry name" value="YtpI"/>
    <property type="match status" value="1"/>
</dbReference>
<protein>
    <submittedName>
        <fullName evidence="2">Membrane protein</fullName>
    </submittedName>
</protein>
<evidence type="ECO:0000313" key="3">
    <source>
        <dbReference type="Proteomes" id="UP000682111"/>
    </source>
</evidence>
<proteinExistence type="predicted"/>